<dbReference type="Proteomes" id="UP000053647">
    <property type="component" value="Unassembled WGS sequence"/>
</dbReference>
<accession>A0A0C9SN66</accession>
<feature type="compositionally biased region" description="Acidic residues" evidence="1">
    <location>
        <begin position="319"/>
        <end position="348"/>
    </location>
</feature>
<dbReference type="InterPro" id="IPR036864">
    <property type="entry name" value="Zn2-C6_fun-type_DNA-bd_sf"/>
</dbReference>
<feature type="compositionally biased region" description="Low complexity" evidence="1">
    <location>
        <begin position="168"/>
        <end position="177"/>
    </location>
</feature>
<evidence type="ECO:0000256" key="1">
    <source>
        <dbReference type="SAM" id="MobiDB-lite"/>
    </source>
</evidence>
<feature type="compositionally biased region" description="Basic and acidic residues" evidence="1">
    <location>
        <begin position="197"/>
        <end position="207"/>
    </location>
</feature>
<feature type="compositionally biased region" description="Basic and acidic residues" evidence="1">
    <location>
        <begin position="54"/>
        <end position="97"/>
    </location>
</feature>
<dbReference type="GO" id="GO:0000981">
    <property type="term" value="F:DNA-binding transcription factor activity, RNA polymerase II-specific"/>
    <property type="evidence" value="ECO:0007669"/>
    <property type="project" value="InterPro"/>
</dbReference>
<keyword evidence="3" id="KW-1185">Reference proteome</keyword>
<dbReference type="GO" id="GO:0008270">
    <property type="term" value="F:zinc ion binding"/>
    <property type="evidence" value="ECO:0007669"/>
    <property type="project" value="InterPro"/>
</dbReference>
<dbReference type="EMBL" id="KN819909">
    <property type="protein sequence ID" value="KIJ07389.1"/>
    <property type="molecule type" value="Genomic_DNA"/>
</dbReference>
<proteinExistence type="predicted"/>
<evidence type="ECO:0000313" key="3">
    <source>
        <dbReference type="Proteomes" id="UP000053647"/>
    </source>
</evidence>
<feature type="region of interest" description="Disordered" evidence="1">
    <location>
        <begin position="1"/>
        <end position="122"/>
    </location>
</feature>
<feature type="region of interest" description="Disordered" evidence="1">
    <location>
        <begin position="274"/>
        <end position="348"/>
    </location>
</feature>
<feature type="compositionally biased region" description="Basic and acidic residues" evidence="1">
    <location>
        <begin position="12"/>
        <end position="46"/>
    </location>
</feature>
<evidence type="ECO:0008006" key="4">
    <source>
        <dbReference type="Google" id="ProtNLM"/>
    </source>
</evidence>
<feature type="compositionally biased region" description="Acidic residues" evidence="1">
    <location>
        <begin position="208"/>
        <end position="219"/>
    </location>
</feature>
<evidence type="ECO:0000313" key="2">
    <source>
        <dbReference type="EMBL" id="KIJ07389.1"/>
    </source>
</evidence>
<sequence>MSSSSEEIDPAELQREEEQCRREYENKMREAEEKRARREAEREKKRVAAKARKKAEEEARAKAEEEARKKAEEDEAKKKAEEEGRKQRQSETVEKQTKTTTIRPMDPEPGMSTAGSTRSSEWVPRFLTPCERCVRRKLACPGVRPPSKGKACHFCTRSHMSCREPGVRGSSKGSGKRTPIDLTSPRGGKDRKRWRQKSPDYRERKSDEEEADAGAEEREDALGALVEAISGFTEQCREEWKATAEYRENMTLELTGVRVALQTMVRAYLDDRAERREASGSGLRVGGSGEASGSKKVVDPKGKGKGTDDPKGKKRAVDEEVDMDIADEERDGDEEERDGEGDVENNVV</sequence>
<dbReference type="AlphaFoldDB" id="A0A0C9SN66"/>
<feature type="compositionally biased region" description="Acidic residues" evidence="1">
    <location>
        <begin position="1"/>
        <end position="10"/>
    </location>
</feature>
<organism evidence="2 3">
    <name type="scientific">Paxillus involutus ATCC 200175</name>
    <dbReference type="NCBI Taxonomy" id="664439"/>
    <lineage>
        <taxon>Eukaryota</taxon>
        <taxon>Fungi</taxon>
        <taxon>Dikarya</taxon>
        <taxon>Basidiomycota</taxon>
        <taxon>Agaricomycotina</taxon>
        <taxon>Agaricomycetes</taxon>
        <taxon>Agaricomycetidae</taxon>
        <taxon>Boletales</taxon>
        <taxon>Paxilineae</taxon>
        <taxon>Paxillaceae</taxon>
        <taxon>Paxillus</taxon>
    </lineage>
</organism>
<feature type="region of interest" description="Disordered" evidence="1">
    <location>
        <begin position="162"/>
        <end position="222"/>
    </location>
</feature>
<gene>
    <name evidence="2" type="ORF">PAXINDRAFT_19415</name>
</gene>
<reference evidence="2 3" key="1">
    <citation type="submission" date="2014-06" db="EMBL/GenBank/DDBJ databases">
        <authorList>
            <consortium name="DOE Joint Genome Institute"/>
            <person name="Kuo A."/>
            <person name="Kohler A."/>
            <person name="Nagy L.G."/>
            <person name="Floudas D."/>
            <person name="Copeland A."/>
            <person name="Barry K.W."/>
            <person name="Cichocki N."/>
            <person name="Veneault-Fourrey C."/>
            <person name="LaButti K."/>
            <person name="Lindquist E.A."/>
            <person name="Lipzen A."/>
            <person name="Lundell T."/>
            <person name="Morin E."/>
            <person name="Murat C."/>
            <person name="Sun H."/>
            <person name="Tunlid A."/>
            <person name="Henrissat B."/>
            <person name="Grigoriev I.V."/>
            <person name="Hibbett D.S."/>
            <person name="Martin F."/>
            <person name="Nordberg H.P."/>
            <person name="Cantor M.N."/>
            <person name="Hua S.X."/>
        </authorList>
    </citation>
    <scope>NUCLEOTIDE SEQUENCE [LARGE SCALE GENOMIC DNA]</scope>
    <source>
        <strain evidence="2 3">ATCC 200175</strain>
    </source>
</reference>
<reference evidence="3" key="2">
    <citation type="submission" date="2015-01" db="EMBL/GenBank/DDBJ databases">
        <title>Evolutionary Origins and Diversification of the Mycorrhizal Mutualists.</title>
        <authorList>
            <consortium name="DOE Joint Genome Institute"/>
            <consortium name="Mycorrhizal Genomics Consortium"/>
            <person name="Kohler A."/>
            <person name="Kuo A."/>
            <person name="Nagy L.G."/>
            <person name="Floudas D."/>
            <person name="Copeland A."/>
            <person name="Barry K.W."/>
            <person name="Cichocki N."/>
            <person name="Veneault-Fourrey C."/>
            <person name="LaButti K."/>
            <person name="Lindquist E.A."/>
            <person name="Lipzen A."/>
            <person name="Lundell T."/>
            <person name="Morin E."/>
            <person name="Murat C."/>
            <person name="Riley R."/>
            <person name="Ohm R."/>
            <person name="Sun H."/>
            <person name="Tunlid A."/>
            <person name="Henrissat B."/>
            <person name="Grigoriev I.V."/>
            <person name="Hibbett D.S."/>
            <person name="Martin F."/>
        </authorList>
    </citation>
    <scope>NUCLEOTIDE SEQUENCE [LARGE SCALE GENOMIC DNA]</scope>
    <source>
        <strain evidence="3">ATCC 200175</strain>
    </source>
</reference>
<protein>
    <recommendedName>
        <fullName evidence="4">Zn(2)-C6 fungal-type domain-containing protein</fullName>
    </recommendedName>
</protein>
<dbReference type="HOGENOM" id="CLU_084540_0_0_1"/>
<feature type="compositionally biased region" description="Basic and acidic residues" evidence="1">
    <location>
        <begin position="296"/>
        <end position="318"/>
    </location>
</feature>
<name>A0A0C9SN66_PAXIN</name>
<dbReference type="SUPFAM" id="SSF57701">
    <property type="entry name" value="Zn2/Cys6 DNA-binding domain"/>
    <property type="match status" value="1"/>
</dbReference>